<dbReference type="SUPFAM" id="SSF53335">
    <property type="entry name" value="S-adenosyl-L-methionine-dependent methyltransferases"/>
    <property type="match status" value="1"/>
</dbReference>
<dbReference type="InterPro" id="IPR041698">
    <property type="entry name" value="Methyltransf_25"/>
</dbReference>
<accession>A0A1I6Z0H6</accession>
<name>A0A1I6Z0H6_9RHOB</name>
<dbReference type="CDD" id="cd02440">
    <property type="entry name" value="AdoMet_MTases"/>
    <property type="match status" value="1"/>
</dbReference>
<protein>
    <submittedName>
        <fullName evidence="3">Methyltransferase domain-containing protein</fullName>
    </submittedName>
</protein>
<keyword evidence="4" id="KW-1185">Reference proteome</keyword>
<dbReference type="InterPro" id="IPR029063">
    <property type="entry name" value="SAM-dependent_MTases_sf"/>
</dbReference>
<sequence length="320" mass="35452">MDNQPTRMERATDEFHIALATLDEAMIEVDDLQRKFDQVSGRIETLLMNTAKSPTANLGANLRSLNARSEVLRKALERARKGYAGARKAYHRAAQRHSAFHARHDHSLESAQSALADAERCKAALARTLGALMDRGFGDHAALPSAEERQSLPGHDGSYGYIQIDPARFLDSLIALERLLALDQDYDHPDRRHRPVSFLDVGCGTGRTLMLLRDCGVLDIDTMAGFDINAAQVETGRTLFGLQDNLSVADAMTYDFGGHDVVYSFRPFHDPDKMAAYETHLVATLRPSAYLIAVLPEDLARFANMDCLDPARNIWKKTGG</sequence>
<evidence type="ECO:0000313" key="4">
    <source>
        <dbReference type="Proteomes" id="UP000182466"/>
    </source>
</evidence>
<dbReference type="Pfam" id="PF13649">
    <property type="entry name" value="Methyltransf_25"/>
    <property type="match status" value="1"/>
</dbReference>
<keyword evidence="3" id="KW-0808">Transferase</keyword>
<reference evidence="3 4" key="1">
    <citation type="submission" date="2016-10" db="EMBL/GenBank/DDBJ databases">
        <authorList>
            <person name="de Groot N.N."/>
        </authorList>
    </citation>
    <scope>NUCLEOTIDE SEQUENCE [LARGE SCALE GENOMIC DNA]</scope>
    <source>
        <strain evidence="3 4">CGMCC 1.10959</strain>
    </source>
</reference>
<proteinExistence type="predicted"/>
<feature type="domain" description="Methyltransferase" evidence="2">
    <location>
        <begin position="199"/>
        <end position="286"/>
    </location>
</feature>
<dbReference type="GO" id="GO:0032259">
    <property type="term" value="P:methylation"/>
    <property type="evidence" value="ECO:0007669"/>
    <property type="project" value="UniProtKB-KW"/>
</dbReference>
<organism evidence="3 4">
    <name type="scientific">Sedimentitalea nanhaiensis</name>
    <dbReference type="NCBI Taxonomy" id="999627"/>
    <lineage>
        <taxon>Bacteria</taxon>
        <taxon>Pseudomonadati</taxon>
        <taxon>Pseudomonadota</taxon>
        <taxon>Alphaproteobacteria</taxon>
        <taxon>Rhodobacterales</taxon>
        <taxon>Paracoccaceae</taxon>
        <taxon>Sedimentitalea</taxon>
    </lineage>
</organism>
<dbReference type="Proteomes" id="UP000182466">
    <property type="component" value="Unassembled WGS sequence"/>
</dbReference>
<dbReference type="RefSeq" id="WP_161631370.1">
    <property type="nucleotide sequence ID" value="NZ_FPAW01000003.1"/>
</dbReference>
<keyword evidence="3" id="KW-0489">Methyltransferase</keyword>
<evidence type="ECO:0000313" key="3">
    <source>
        <dbReference type="EMBL" id="SFT55931.1"/>
    </source>
</evidence>
<dbReference type="Gene3D" id="3.40.50.150">
    <property type="entry name" value="Vaccinia Virus protein VP39"/>
    <property type="match status" value="1"/>
</dbReference>
<dbReference type="GO" id="GO:0008168">
    <property type="term" value="F:methyltransferase activity"/>
    <property type="evidence" value="ECO:0007669"/>
    <property type="project" value="UniProtKB-KW"/>
</dbReference>
<gene>
    <name evidence="3" type="ORF">SAMN05216236_103134</name>
</gene>
<dbReference type="eggNOG" id="COG2518">
    <property type="taxonomic scope" value="Bacteria"/>
</dbReference>
<dbReference type="EMBL" id="FPAW01000003">
    <property type="protein sequence ID" value="SFT55931.1"/>
    <property type="molecule type" value="Genomic_DNA"/>
</dbReference>
<feature type="coiled-coil region" evidence="1">
    <location>
        <begin position="22"/>
        <end position="82"/>
    </location>
</feature>
<dbReference type="STRING" id="999627.SAMN05216236_103134"/>
<dbReference type="AlphaFoldDB" id="A0A1I6Z0H6"/>
<evidence type="ECO:0000259" key="2">
    <source>
        <dbReference type="Pfam" id="PF13649"/>
    </source>
</evidence>
<evidence type="ECO:0000256" key="1">
    <source>
        <dbReference type="SAM" id="Coils"/>
    </source>
</evidence>
<keyword evidence="1" id="KW-0175">Coiled coil</keyword>